<keyword evidence="3" id="KW-1185">Reference proteome</keyword>
<evidence type="ECO:0008006" key="4">
    <source>
        <dbReference type="Google" id="ProtNLM"/>
    </source>
</evidence>
<sequence>MPSTLTSQVFNITGFSTIPINLPDPNEPFYVGQTVKMECSADIGSYNSTVQIRWLKSNIVAANSMGDSSDTEGVNKEDIVCLVGTLQIGTHIYIDDLKKKNLVANKITLITANVPYTYSEPTALCKKSNPVFVRQTAPTYDHLTSREQTEYTEIVLAVNITKAPRMSVFTPEKKPYIQRLEVLFQRTDSPAAGSNYEVPENQESSNEPRDYENETNPKKTQASTYEHFHSDDE</sequence>
<evidence type="ECO:0000313" key="2">
    <source>
        <dbReference type="EMBL" id="WAR05782.1"/>
    </source>
</evidence>
<evidence type="ECO:0000256" key="1">
    <source>
        <dbReference type="SAM" id="MobiDB-lite"/>
    </source>
</evidence>
<dbReference type="EMBL" id="CP111016">
    <property type="protein sequence ID" value="WAR05782.1"/>
    <property type="molecule type" value="Genomic_DNA"/>
</dbReference>
<accession>A0ABY7E6Z8</accession>
<organism evidence="2 3">
    <name type="scientific">Mya arenaria</name>
    <name type="common">Soft-shell clam</name>
    <dbReference type="NCBI Taxonomy" id="6604"/>
    <lineage>
        <taxon>Eukaryota</taxon>
        <taxon>Metazoa</taxon>
        <taxon>Spiralia</taxon>
        <taxon>Lophotrochozoa</taxon>
        <taxon>Mollusca</taxon>
        <taxon>Bivalvia</taxon>
        <taxon>Autobranchia</taxon>
        <taxon>Heteroconchia</taxon>
        <taxon>Euheterodonta</taxon>
        <taxon>Imparidentia</taxon>
        <taxon>Neoheterodontei</taxon>
        <taxon>Myida</taxon>
        <taxon>Myoidea</taxon>
        <taxon>Myidae</taxon>
        <taxon>Mya</taxon>
    </lineage>
</organism>
<feature type="region of interest" description="Disordered" evidence="1">
    <location>
        <begin position="189"/>
        <end position="233"/>
    </location>
</feature>
<name>A0ABY7E6Z8_MYAAR</name>
<protein>
    <recommendedName>
        <fullName evidence="4">Ig-like domain-containing protein</fullName>
    </recommendedName>
</protein>
<feature type="compositionally biased region" description="Basic and acidic residues" evidence="1">
    <location>
        <begin position="206"/>
        <end position="217"/>
    </location>
</feature>
<reference evidence="2" key="1">
    <citation type="submission" date="2022-11" db="EMBL/GenBank/DDBJ databases">
        <title>Centuries of genome instability and evolution in soft-shell clam transmissible cancer (bioRxiv).</title>
        <authorList>
            <person name="Hart S.F.M."/>
            <person name="Yonemitsu M.A."/>
            <person name="Giersch R.M."/>
            <person name="Beal B.F."/>
            <person name="Arriagada G."/>
            <person name="Davis B.W."/>
            <person name="Ostrander E.A."/>
            <person name="Goff S.P."/>
            <person name="Metzger M.J."/>
        </authorList>
    </citation>
    <scope>NUCLEOTIDE SEQUENCE</scope>
    <source>
        <strain evidence="2">MELC-2E11</strain>
        <tissue evidence="2">Siphon/mantle</tissue>
    </source>
</reference>
<proteinExistence type="predicted"/>
<gene>
    <name evidence="2" type="ORF">MAR_021151</name>
</gene>
<dbReference type="Proteomes" id="UP001164746">
    <property type="component" value="Chromosome 5"/>
</dbReference>
<evidence type="ECO:0000313" key="3">
    <source>
        <dbReference type="Proteomes" id="UP001164746"/>
    </source>
</evidence>